<dbReference type="GO" id="GO:0046854">
    <property type="term" value="P:phosphatidylinositol phosphate biosynthetic process"/>
    <property type="evidence" value="ECO:0007669"/>
    <property type="project" value="TreeGrafter"/>
</dbReference>
<comment type="caution">
    <text evidence="2">The sequence shown here is derived from an EMBL/GenBank/DDBJ whole genome shotgun (WGS) entry which is preliminary data.</text>
</comment>
<reference evidence="2 3" key="1">
    <citation type="journal article" date="2018" name="Mol. Plant">
        <title>The genome of Artemisia annua provides insight into the evolution of Asteraceae family and artemisinin biosynthesis.</title>
        <authorList>
            <person name="Shen Q."/>
            <person name="Zhang L."/>
            <person name="Liao Z."/>
            <person name="Wang S."/>
            <person name="Yan T."/>
            <person name="Shi P."/>
            <person name="Liu M."/>
            <person name="Fu X."/>
            <person name="Pan Q."/>
            <person name="Wang Y."/>
            <person name="Lv Z."/>
            <person name="Lu X."/>
            <person name="Zhang F."/>
            <person name="Jiang W."/>
            <person name="Ma Y."/>
            <person name="Chen M."/>
            <person name="Hao X."/>
            <person name="Li L."/>
            <person name="Tang Y."/>
            <person name="Lv G."/>
            <person name="Zhou Y."/>
            <person name="Sun X."/>
            <person name="Brodelius P.E."/>
            <person name="Rose J.K.C."/>
            <person name="Tang K."/>
        </authorList>
    </citation>
    <scope>NUCLEOTIDE SEQUENCE [LARGE SCALE GENOMIC DNA]</scope>
    <source>
        <strain evidence="3">cv. Huhao1</strain>
        <tissue evidence="2">Leaf</tissue>
    </source>
</reference>
<keyword evidence="3" id="KW-1185">Reference proteome</keyword>
<dbReference type="PANTHER" id="PTHR45748:SF7">
    <property type="entry name" value="1-PHOSPHATIDYLINOSITOL 3-PHOSPHATE 5-KINASE-RELATED"/>
    <property type="match status" value="1"/>
</dbReference>
<dbReference type="EMBL" id="PKPP01004221">
    <property type="protein sequence ID" value="PWA65451.1"/>
    <property type="molecule type" value="Genomic_DNA"/>
</dbReference>
<evidence type="ECO:0000313" key="2">
    <source>
        <dbReference type="EMBL" id="PWA65451.1"/>
    </source>
</evidence>
<name>A0A2U1MW12_ARTAN</name>
<dbReference type="SUPFAM" id="SSF52029">
    <property type="entry name" value="GroEL apical domain-like"/>
    <property type="match status" value="1"/>
</dbReference>
<evidence type="ECO:0000313" key="3">
    <source>
        <dbReference type="Proteomes" id="UP000245207"/>
    </source>
</evidence>
<dbReference type="GO" id="GO:0010008">
    <property type="term" value="C:endosome membrane"/>
    <property type="evidence" value="ECO:0007669"/>
    <property type="project" value="TreeGrafter"/>
</dbReference>
<dbReference type="Gene3D" id="3.90.830.10">
    <property type="entry name" value="Syntaxin Binding Protein 1, Chain A, domain 2"/>
    <property type="match status" value="1"/>
</dbReference>
<dbReference type="OrthoDB" id="158357at2759"/>
<sequence length="310" mass="34980">MDPNEKDGKKKKVPLNSTDKLFKETRDLNFEVVVQLLYLNSTISTTVPHEKLYTSIKVWTSSMMKDREKEELGIGGFGKLPVDKDMLDIDYDAEDNEPLENKMARMSQLKLKNRITRAQRGVNDCVKINSDQMESDQPGDENSMDYSDQSEFSDEFGNGESAEIQSSDNLSNNVDLNGTCEVLHELVENECAATLHIGTGSDGSGGSLIHDQDEFDHLIAFRRSTGGHKPQRIIFYSMVVKGVVCKKNRANRRMTSRIEKPRILILGGALEYRRVSNLLSSFDTLLHQEMDHLKMVVAKIDAHQPDVLLI</sequence>
<dbReference type="STRING" id="35608.A0A2U1MW12"/>
<gene>
    <name evidence="2" type="ORF">CTI12_AA336880</name>
</gene>
<dbReference type="Gene3D" id="3.50.7.10">
    <property type="entry name" value="GroEL"/>
    <property type="match status" value="1"/>
</dbReference>
<dbReference type="Proteomes" id="UP000245207">
    <property type="component" value="Unassembled WGS sequence"/>
</dbReference>
<feature type="region of interest" description="Disordered" evidence="1">
    <location>
        <begin position="125"/>
        <end position="170"/>
    </location>
</feature>
<accession>A0A2U1MW12</accession>
<dbReference type="InterPro" id="IPR043127">
    <property type="entry name" value="Sec-1-like_dom3a"/>
</dbReference>
<organism evidence="2 3">
    <name type="scientific">Artemisia annua</name>
    <name type="common">Sweet wormwood</name>
    <dbReference type="NCBI Taxonomy" id="35608"/>
    <lineage>
        <taxon>Eukaryota</taxon>
        <taxon>Viridiplantae</taxon>
        <taxon>Streptophyta</taxon>
        <taxon>Embryophyta</taxon>
        <taxon>Tracheophyta</taxon>
        <taxon>Spermatophyta</taxon>
        <taxon>Magnoliopsida</taxon>
        <taxon>eudicotyledons</taxon>
        <taxon>Gunneridae</taxon>
        <taxon>Pentapetalae</taxon>
        <taxon>asterids</taxon>
        <taxon>campanulids</taxon>
        <taxon>Asterales</taxon>
        <taxon>Asteraceae</taxon>
        <taxon>Asteroideae</taxon>
        <taxon>Anthemideae</taxon>
        <taxon>Artemisiinae</taxon>
        <taxon>Artemisia</taxon>
    </lineage>
</organism>
<dbReference type="AlphaFoldDB" id="A0A2U1MW12"/>
<dbReference type="GO" id="GO:0000285">
    <property type="term" value="F:1-phosphatidylinositol-3-phosphate 5-kinase activity"/>
    <property type="evidence" value="ECO:0007669"/>
    <property type="project" value="TreeGrafter"/>
</dbReference>
<dbReference type="InterPro" id="IPR027409">
    <property type="entry name" value="GroEL-like_apical_dom_sf"/>
</dbReference>
<dbReference type="PANTHER" id="PTHR45748">
    <property type="entry name" value="1-PHOSPHATIDYLINOSITOL 3-PHOSPHATE 5-KINASE-RELATED"/>
    <property type="match status" value="1"/>
</dbReference>
<protein>
    <submittedName>
        <fullName evidence="2">Chaperonin Cpn60/TCP-1</fullName>
    </submittedName>
</protein>
<proteinExistence type="predicted"/>
<evidence type="ECO:0000256" key="1">
    <source>
        <dbReference type="SAM" id="MobiDB-lite"/>
    </source>
</evidence>
<feature type="compositionally biased region" description="Acidic residues" evidence="1">
    <location>
        <begin position="133"/>
        <end position="143"/>
    </location>
</feature>